<gene>
    <name evidence="1" type="ORF">ABIC55_002143</name>
</gene>
<dbReference type="EMBL" id="JBEPME010000002">
    <property type="protein sequence ID" value="MET3657056.1"/>
    <property type="molecule type" value="Genomic_DNA"/>
</dbReference>
<organism evidence="1 2">
    <name type="scientific">Sporosarcina psychrophila</name>
    <name type="common">Bacillus psychrophilus</name>
    <dbReference type="NCBI Taxonomy" id="1476"/>
    <lineage>
        <taxon>Bacteria</taxon>
        <taxon>Bacillati</taxon>
        <taxon>Bacillota</taxon>
        <taxon>Bacilli</taxon>
        <taxon>Bacillales</taxon>
        <taxon>Caryophanaceae</taxon>
        <taxon>Sporosarcina</taxon>
    </lineage>
</organism>
<accession>A0ABV2K7J5</accession>
<evidence type="ECO:0000313" key="2">
    <source>
        <dbReference type="Proteomes" id="UP001549104"/>
    </source>
</evidence>
<name>A0ABV2K7J5_SPOPS</name>
<sequence>MVQTHSTTFKRGMIAALHDEGKIHAGHLKLDRL</sequence>
<evidence type="ECO:0008006" key="3">
    <source>
        <dbReference type="Google" id="ProtNLM"/>
    </source>
</evidence>
<reference evidence="1 2" key="1">
    <citation type="submission" date="2024-06" db="EMBL/GenBank/DDBJ databases">
        <title>Sorghum-associated microbial communities from plants grown in Nebraska, USA.</title>
        <authorList>
            <person name="Schachtman D."/>
        </authorList>
    </citation>
    <scope>NUCLEOTIDE SEQUENCE [LARGE SCALE GENOMIC DNA]</scope>
    <source>
        <strain evidence="1 2">1288</strain>
    </source>
</reference>
<proteinExistence type="predicted"/>
<keyword evidence="2" id="KW-1185">Reference proteome</keyword>
<protein>
    <recommendedName>
        <fullName evidence="3">Transposase</fullName>
    </recommendedName>
</protein>
<dbReference type="Proteomes" id="UP001549104">
    <property type="component" value="Unassembled WGS sequence"/>
</dbReference>
<comment type="caution">
    <text evidence="1">The sequence shown here is derived from an EMBL/GenBank/DDBJ whole genome shotgun (WGS) entry which is preliminary data.</text>
</comment>
<evidence type="ECO:0000313" key="1">
    <source>
        <dbReference type="EMBL" id="MET3657056.1"/>
    </source>
</evidence>